<dbReference type="SUPFAM" id="SSF56059">
    <property type="entry name" value="Glutathione synthetase ATP-binding domain-like"/>
    <property type="match status" value="1"/>
</dbReference>
<sequence>MTAATVQHHHPRLPGKQGSSEISSLYMQQISSTSLKRTLSLPLSARSNASNIPSEEGRKKSARAKTSGKLLSTHTDTPENSPASKKGCEEDGAVSKKKRKKKLSEEVRVDLSCCKYEILRIVIQKMGWQEASDDRGWHLIWTDHADTSIGPERLMTMRRGQKVNHFLGMLQICRKKSLARHLSNMRRMFPADYKFFPRAFILPNHIQELVMRLNSDRLRTYILKPDNGCQGRGVVLVQNVADLKQAIGSMAGSNMLAQKYLTNPMLLNGYKFDLRIYALILSCDPLRLFLYKEGLARFCTEKYMKPEKANLKSSCMHLTNYAVNKNNSNFEFNSSLAETDRGSKWTLTSLFKALAARGYDTGRLKRQIRKMVVMTIISIVPLLIHNYRNCVNEDDNGRTCFELLGMDVLLDDKCRPWLLEVNHSPSFAIDTPLDFKVKESLLTDTLRLLNIDPSDLSRYKLQDKKGSKMRLYGRNQQITKDDLENMSPQSRHVQGHCRPTEYDDFEHKNLGNFDRIYPPDDSNLQMLYDVFLAGSEELFKQSFDMKVKNAILKAQEIRKREEMEKEAAEKRKQKKLHEMRKKAQESAKLALSQYQQQQQQLAACTNKNQVQCSNETLSDIGNRIIFDMASPHSSVETPTGWEKARTALDTVPLPERRKEQLMEEKLVTNVHPTNRAYSDADKINVQQEISIDYLTKEVSGNTDLSRTRGNSKAPTRIMHQAEKYAYGQTSAIPRLSSLPCIVPQGFYRHHARKTSNFQPSRPGKVPMLDPDSLLVRRHYLTRTSLELERESLLERRTANFLSTRSYAGGLPRFRGSPFPLCSMDSVPFLVGQTNEAFPDDHRCPFRSSAVNFMMPKNERITAQSLKKSRYGNFRRAGGC</sequence>
<evidence type="ECO:0000313" key="6">
    <source>
        <dbReference type="EMBL" id="KAH7438329.1"/>
    </source>
</evidence>
<keyword evidence="3" id="KW-0067">ATP-binding</keyword>
<evidence type="ECO:0000256" key="3">
    <source>
        <dbReference type="ARBA" id="ARBA00022840"/>
    </source>
</evidence>
<gene>
    <name evidence="6" type="ORF">KP509_04G010200</name>
</gene>
<feature type="coiled-coil region" evidence="4">
    <location>
        <begin position="551"/>
        <end position="600"/>
    </location>
</feature>
<keyword evidence="1" id="KW-0436">Ligase</keyword>
<organism evidence="6 7">
    <name type="scientific">Ceratopteris richardii</name>
    <name type="common">Triangle waterfern</name>
    <dbReference type="NCBI Taxonomy" id="49495"/>
    <lineage>
        <taxon>Eukaryota</taxon>
        <taxon>Viridiplantae</taxon>
        <taxon>Streptophyta</taxon>
        <taxon>Embryophyta</taxon>
        <taxon>Tracheophyta</taxon>
        <taxon>Polypodiopsida</taxon>
        <taxon>Polypodiidae</taxon>
        <taxon>Polypodiales</taxon>
        <taxon>Pteridineae</taxon>
        <taxon>Pteridaceae</taxon>
        <taxon>Parkerioideae</taxon>
        <taxon>Ceratopteris</taxon>
    </lineage>
</organism>
<evidence type="ECO:0000313" key="7">
    <source>
        <dbReference type="Proteomes" id="UP000825935"/>
    </source>
</evidence>
<dbReference type="PANTHER" id="PTHR12241:SF147">
    <property type="entry name" value="TUBULIN POLYGLUTAMYLASE TTLL7"/>
    <property type="match status" value="1"/>
</dbReference>
<dbReference type="OrthoDB" id="202825at2759"/>
<evidence type="ECO:0000256" key="4">
    <source>
        <dbReference type="SAM" id="Coils"/>
    </source>
</evidence>
<keyword evidence="2" id="KW-0547">Nucleotide-binding</keyword>
<reference evidence="6" key="1">
    <citation type="submission" date="2021-08" db="EMBL/GenBank/DDBJ databases">
        <title>WGS assembly of Ceratopteris richardii.</title>
        <authorList>
            <person name="Marchant D.B."/>
            <person name="Chen G."/>
            <person name="Jenkins J."/>
            <person name="Shu S."/>
            <person name="Leebens-Mack J."/>
            <person name="Grimwood J."/>
            <person name="Schmutz J."/>
            <person name="Soltis P."/>
            <person name="Soltis D."/>
            <person name="Chen Z.-H."/>
        </authorList>
    </citation>
    <scope>NUCLEOTIDE SEQUENCE</scope>
    <source>
        <strain evidence="6">Whitten #5841</strain>
        <tissue evidence="6">Leaf</tissue>
    </source>
</reference>
<feature type="region of interest" description="Disordered" evidence="5">
    <location>
        <begin position="36"/>
        <end position="101"/>
    </location>
</feature>
<dbReference type="AlphaFoldDB" id="A0A8T2V262"/>
<dbReference type="GO" id="GO:0070740">
    <property type="term" value="F:tubulin-glutamic acid ligase activity"/>
    <property type="evidence" value="ECO:0007669"/>
    <property type="project" value="TreeGrafter"/>
</dbReference>
<name>A0A8T2V262_CERRI</name>
<accession>A0A8T2V262</accession>
<proteinExistence type="predicted"/>
<comment type="caution">
    <text evidence="6">The sequence shown here is derived from an EMBL/GenBank/DDBJ whole genome shotgun (WGS) entry which is preliminary data.</text>
</comment>
<dbReference type="EMBL" id="CM035409">
    <property type="protein sequence ID" value="KAH7438329.1"/>
    <property type="molecule type" value="Genomic_DNA"/>
</dbReference>
<evidence type="ECO:0000256" key="5">
    <source>
        <dbReference type="SAM" id="MobiDB-lite"/>
    </source>
</evidence>
<dbReference type="GO" id="GO:0005524">
    <property type="term" value="F:ATP binding"/>
    <property type="evidence" value="ECO:0007669"/>
    <property type="project" value="UniProtKB-KW"/>
</dbReference>
<dbReference type="PROSITE" id="PS51221">
    <property type="entry name" value="TTL"/>
    <property type="match status" value="1"/>
</dbReference>
<keyword evidence="7" id="KW-1185">Reference proteome</keyword>
<feature type="compositionally biased region" description="Polar residues" evidence="5">
    <location>
        <begin position="69"/>
        <end position="83"/>
    </location>
</feature>
<dbReference type="Pfam" id="PF03133">
    <property type="entry name" value="TTL"/>
    <property type="match status" value="1"/>
</dbReference>
<keyword evidence="4" id="KW-0175">Coiled coil</keyword>
<dbReference type="Proteomes" id="UP000825935">
    <property type="component" value="Chromosome 4"/>
</dbReference>
<dbReference type="InterPro" id="IPR004344">
    <property type="entry name" value="TTL/TTLL_fam"/>
</dbReference>
<dbReference type="Gene3D" id="3.30.470.20">
    <property type="entry name" value="ATP-grasp fold, B domain"/>
    <property type="match status" value="1"/>
</dbReference>
<dbReference type="OMA" id="GNYERIY"/>
<feature type="region of interest" description="Disordered" evidence="5">
    <location>
        <begin position="1"/>
        <end position="20"/>
    </location>
</feature>
<dbReference type="GO" id="GO:0036064">
    <property type="term" value="C:ciliary basal body"/>
    <property type="evidence" value="ECO:0007669"/>
    <property type="project" value="TreeGrafter"/>
</dbReference>
<evidence type="ECO:0000256" key="2">
    <source>
        <dbReference type="ARBA" id="ARBA00022741"/>
    </source>
</evidence>
<dbReference type="PANTHER" id="PTHR12241">
    <property type="entry name" value="TUBULIN POLYGLUTAMYLASE"/>
    <property type="match status" value="1"/>
</dbReference>
<evidence type="ECO:0000256" key="1">
    <source>
        <dbReference type="ARBA" id="ARBA00022598"/>
    </source>
</evidence>
<dbReference type="GO" id="GO:0015631">
    <property type="term" value="F:tubulin binding"/>
    <property type="evidence" value="ECO:0007669"/>
    <property type="project" value="TreeGrafter"/>
</dbReference>
<dbReference type="GO" id="GO:0000226">
    <property type="term" value="P:microtubule cytoskeleton organization"/>
    <property type="evidence" value="ECO:0007669"/>
    <property type="project" value="TreeGrafter"/>
</dbReference>
<protein>
    <submittedName>
        <fullName evidence="6">Uncharacterized protein</fullName>
    </submittedName>
</protein>